<dbReference type="EMBL" id="JAWXYC010000003">
    <property type="protein sequence ID" value="MDX5951805.1"/>
    <property type="molecule type" value="Genomic_DNA"/>
</dbReference>
<dbReference type="RefSeq" id="WP_035677795.1">
    <property type="nucleotide sequence ID" value="NZ_CP012915.1"/>
</dbReference>
<evidence type="ECO:0000313" key="9">
    <source>
        <dbReference type="Proteomes" id="UP000298774"/>
    </source>
</evidence>
<dbReference type="Gene3D" id="2.150.10.10">
    <property type="entry name" value="Serralysin-like metalloprotease, C-terminal"/>
    <property type="match status" value="1"/>
</dbReference>
<proteinExistence type="inferred from homology"/>
<dbReference type="EMBL" id="CP032340">
    <property type="protein sequence ID" value="QCO10552.1"/>
    <property type="molecule type" value="Genomic_DNA"/>
</dbReference>
<dbReference type="InterPro" id="IPR001343">
    <property type="entry name" value="Hemolysn_Ca-bd"/>
</dbReference>
<keyword evidence="3" id="KW-0732">Signal</keyword>
<dbReference type="Proteomes" id="UP000298774">
    <property type="component" value="Plasmid p1"/>
</dbReference>
<evidence type="ECO:0000313" key="7">
    <source>
        <dbReference type="EMBL" id="MDX5951805.1"/>
    </source>
</evidence>
<name>A0A0P0FCM9_AZOBR</name>
<evidence type="ECO:0000256" key="4">
    <source>
        <dbReference type="ARBA" id="ARBA00022801"/>
    </source>
</evidence>
<dbReference type="InterPro" id="IPR043504">
    <property type="entry name" value="Peptidase_S1_PA_chymotrypsin"/>
</dbReference>
<organism evidence="8 9">
    <name type="scientific">Azospirillum brasilense</name>
    <dbReference type="NCBI Taxonomy" id="192"/>
    <lineage>
        <taxon>Bacteria</taxon>
        <taxon>Pseudomonadati</taxon>
        <taxon>Pseudomonadota</taxon>
        <taxon>Alphaproteobacteria</taxon>
        <taxon>Rhodospirillales</taxon>
        <taxon>Azospirillaceae</taxon>
        <taxon>Azospirillum</taxon>
    </lineage>
</organism>
<dbReference type="PANTHER" id="PTHR15462:SF8">
    <property type="entry name" value="SERINE PROTEASE"/>
    <property type="match status" value="1"/>
</dbReference>
<dbReference type="GO" id="GO:0008236">
    <property type="term" value="F:serine-type peptidase activity"/>
    <property type="evidence" value="ECO:0007669"/>
    <property type="project" value="UniProtKB-KW"/>
</dbReference>
<dbReference type="InterPro" id="IPR009003">
    <property type="entry name" value="Peptidase_S1_PA"/>
</dbReference>
<evidence type="ECO:0000313" key="8">
    <source>
        <dbReference type="EMBL" id="QCO10552.1"/>
    </source>
</evidence>
<dbReference type="SUPFAM" id="SSF50494">
    <property type="entry name" value="Trypsin-like serine proteases"/>
    <property type="match status" value="1"/>
</dbReference>
<dbReference type="SUPFAM" id="SSF51120">
    <property type="entry name" value="beta-Roll"/>
    <property type="match status" value="1"/>
</dbReference>
<dbReference type="EC" id="3.4.21.-" evidence="6"/>
<dbReference type="Proteomes" id="UP001277471">
    <property type="component" value="Unassembled WGS sequence"/>
</dbReference>
<dbReference type="PRINTS" id="PR00839">
    <property type="entry name" value="V8PROTEASE"/>
</dbReference>
<evidence type="ECO:0000256" key="3">
    <source>
        <dbReference type="ARBA" id="ARBA00022729"/>
    </source>
</evidence>
<dbReference type="GeneID" id="56449346"/>
<dbReference type="InterPro" id="IPR011049">
    <property type="entry name" value="Serralysin-like_metalloprot_C"/>
</dbReference>
<sequence>MSYRVDDDQYPARAVVSIEATWGNRTYVGSGFLVGRNDVITASHVVYNAALGGKPSSLKIYPSYNPGKTDNVAYGVAKSQFFTNFDPDSDGRLIAGDFYRTTQSGSEIDVALLTLSQPIGDTYGYFGIDWNYSGGPANVLGYPTKYGRYEVFDSGTIRRSGVDTVYYLNADLEINPGNSGGPIYYSTANGAFAVGVVSTAIGAAALGGHAYWLRDALSANDSYIASGTQPVADSQRRAFVNNGVSGWEVQMDIYVGPLTTLKNVYLGTKSIEAVIGSELGDFMNLGAGDDAADGKGGDDVLDGGTGSNFLTGGAGNDTFFLDGRGTGVTWSTITDFEAGEWTTAWGWKEGVSKLSWEAMKGAKGAEGATVRIDFDGNGTIDGSITFTGKSVGAVITMPGQVGADSYLAFRLA</sequence>
<dbReference type="GO" id="GO:0006508">
    <property type="term" value="P:proteolysis"/>
    <property type="evidence" value="ECO:0007669"/>
    <property type="project" value="UniProtKB-KW"/>
</dbReference>
<evidence type="ECO:0000313" key="10">
    <source>
        <dbReference type="Proteomes" id="UP001277471"/>
    </source>
</evidence>
<dbReference type="GO" id="GO:0005509">
    <property type="term" value="F:calcium ion binding"/>
    <property type="evidence" value="ECO:0007669"/>
    <property type="project" value="InterPro"/>
</dbReference>
<dbReference type="PANTHER" id="PTHR15462">
    <property type="entry name" value="SERINE PROTEASE"/>
    <property type="match status" value="1"/>
</dbReference>
<evidence type="ECO:0000256" key="1">
    <source>
        <dbReference type="ARBA" id="ARBA00008764"/>
    </source>
</evidence>
<keyword evidence="8" id="KW-0614">Plasmid</keyword>
<dbReference type="InterPro" id="IPR050966">
    <property type="entry name" value="Glutamyl_endopeptidase"/>
</dbReference>
<geneLocation type="plasmid" evidence="8 9">
    <name>p1</name>
</geneLocation>
<evidence type="ECO:0000256" key="2">
    <source>
        <dbReference type="ARBA" id="ARBA00022670"/>
    </source>
</evidence>
<dbReference type="Pfam" id="PF00353">
    <property type="entry name" value="HemolysinCabind"/>
    <property type="match status" value="1"/>
</dbReference>
<evidence type="ECO:0000256" key="5">
    <source>
        <dbReference type="ARBA" id="ARBA00022825"/>
    </source>
</evidence>
<protein>
    <recommendedName>
        <fullName evidence="6">Serine protease</fullName>
        <ecNumber evidence="6">3.4.21.-</ecNumber>
    </recommendedName>
</protein>
<dbReference type="InterPro" id="IPR008256">
    <property type="entry name" value="Peptidase_S1B"/>
</dbReference>
<keyword evidence="10" id="KW-1185">Reference proteome</keyword>
<comment type="similarity">
    <text evidence="1 6">Belongs to the peptidase S1B family.</text>
</comment>
<keyword evidence="2 6" id="KW-0645">Protease</keyword>
<dbReference type="AlphaFoldDB" id="A0A0P0FCM9"/>
<accession>A0A0P0FCM9</accession>
<dbReference type="Gene3D" id="2.40.10.10">
    <property type="entry name" value="Trypsin-like serine proteases"/>
    <property type="match status" value="2"/>
</dbReference>
<reference evidence="7 10" key="2">
    <citation type="submission" date="2023-11" db="EMBL/GenBank/DDBJ databases">
        <title>MicrobeMod: A computational toolkit for identifying prokaryotic methylation and restriction-modification with nanopore sequencing.</title>
        <authorList>
            <person name="Crits-Christoph A."/>
            <person name="Kang S.C."/>
            <person name="Lee H."/>
            <person name="Ostrov N."/>
        </authorList>
    </citation>
    <scope>NUCLEOTIDE SEQUENCE [LARGE SCALE GENOMIC DNA]</scope>
    <source>
        <strain evidence="7 10">ATCC 29145</strain>
    </source>
</reference>
<dbReference type="KEGG" id="abf:AMK58_21465"/>
<keyword evidence="4 6" id="KW-0378">Hydrolase</keyword>
<dbReference type="Pfam" id="PF13365">
    <property type="entry name" value="Trypsin_2"/>
    <property type="match status" value="1"/>
</dbReference>
<evidence type="ECO:0000256" key="6">
    <source>
        <dbReference type="RuleBase" id="RU004296"/>
    </source>
</evidence>
<gene>
    <name evidence="8" type="ORF">D3868_15800</name>
    <name evidence="7" type="ORF">SIM66_11465</name>
</gene>
<reference evidence="8 9" key="1">
    <citation type="submission" date="2018-09" db="EMBL/GenBank/DDBJ databases">
        <title>Whole genome based analysis of evolution and adaptive divergence in Indian and Brazilian strains of Azospirillum brasilense.</title>
        <authorList>
            <person name="Singh C."/>
            <person name="Tripathi A.K."/>
        </authorList>
    </citation>
    <scope>NUCLEOTIDE SEQUENCE [LARGE SCALE GENOMIC DNA]</scope>
    <source>
        <strain evidence="8 9">MTCC4038</strain>
        <plasmid evidence="8 9">p1</plasmid>
    </source>
</reference>
<keyword evidence="5 6" id="KW-0720">Serine protease</keyword>